<dbReference type="EMBL" id="BSOS01000039">
    <property type="protein sequence ID" value="GLR66803.1"/>
    <property type="molecule type" value="Genomic_DNA"/>
</dbReference>
<dbReference type="Proteomes" id="UP001156641">
    <property type="component" value="Unassembled WGS sequence"/>
</dbReference>
<comment type="caution">
    <text evidence="5">The sequence shown here is derived from an EMBL/GenBank/DDBJ whole genome shotgun (WGS) entry which is preliminary data.</text>
</comment>
<dbReference type="RefSeq" id="WP_284257507.1">
    <property type="nucleotide sequence ID" value="NZ_BSOS01000039.1"/>
</dbReference>
<accession>A0ABQ6A579</accession>
<evidence type="ECO:0000256" key="3">
    <source>
        <dbReference type="ARBA" id="ARBA00023239"/>
    </source>
</evidence>
<dbReference type="PANTHER" id="PTHR12599:SF0">
    <property type="entry name" value="PTERIN-4-ALPHA-CARBINOLAMINE DEHYDRATASE"/>
    <property type="match status" value="1"/>
</dbReference>
<dbReference type="NCBIfam" id="NF002018">
    <property type="entry name" value="PRK00823.1-3"/>
    <property type="match status" value="1"/>
</dbReference>
<comment type="similarity">
    <text evidence="2 4">Belongs to the pterin-4-alpha-carbinolamine dehydratase family.</text>
</comment>
<comment type="catalytic activity">
    <reaction evidence="1 4">
        <text>(4aS,6R)-4a-hydroxy-L-erythro-5,6,7,8-tetrahydrobiopterin = (6R)-L-erythro-6,7-dihydrobiopterin + H2O</text>
        <dbReference type="Rhea" id="RHEA:11920"/>
        <dbReference type="ChEBI" id="CHEBI:15377"/>
        <dbReference type="ChEBI" id="CHEBI:15642"/>
        <dbReference type="ChEBI" id="CHEBI:43120"/>
        <dbReference type="EC" id="4.2.1.96"/>
    </reaction>
</comment>
<proteinExistence type="inferred from homology"/>
<dbReference type="NCBIfam" id="NF002017">
    <property type="entry name" value="PRK00823.1-2"/>
    <property type="match status" value="1"/>
</dbReference>
<dbReference type="HAMAP" id="MF_00434">
    <property type="entry name" value="Pterin_4_alpha"/>
    <property type="match status" value="1"/>
</dbReference>
<keyword evidence="3 4" id="KW-0456">Lyase</keyword>
<keyword evidence="6" id="KW-1185">Reference proteome</keyword>
<dbReference type="CDD" id="cd00914">
    <property type="entry name" value="PCD_DCoH_subfamily_b"/>
    <property type="match status" value="1"/>
</dbReference>
<reference evidence="6" key="1">
    <citation type="journal article" date="2019" name="Int. J. Syst. Evol. Microbiol.">
        <title>The Global Catalogue of Microorganisms (GCM) 10K type strain sequencing project: providing services to taxonomists for standard genome sequencing and annotation.</title>
        <authorList>
            <consortium name="The Broad Institute Genomics Platform"/>
            <consortium name="The Broad Institute Genome Sequencing Center for Infectious Disease"/>
            <person name="Wu L."/>
            <person name="Ma J."/>
        </authorList>
    </citation>
    <scope>NUCLEOTIDE SEQUENCE [LARGE SCALE GENOMIC DNA]</scope>
    <source>
        <strain evidence="6">NBRC 112502</strain>
    </source>
</reference>
<evidence type="ECO:0000313" key="6">
    <source>
        <dbReference type="Proteomes" id="UP001156641"/>
    </source>
</evidence>
<evidence type="ECO:0000256" key="4">
    <source>
        <dbReference type="HAMAP-Rule" id="MF_00434"/>
    </source>
</evidence>
<gene>
    <name evidence="5" type="ORF">GCM10010909_14830</name>
</gene>
<dbReference type="Gene3D" id="3.30.1360.20">
    <property type="entry name" value="Transcriptional coactivator/pterin dehydratase"/>
    <property type="match status" value="1"/>
</dbReference>
<sequence>MKLLKVEDLNTLPGKWALAKDGKSIHQSFKFNSFAEAWSFMSHVALLAEKMDHHPDWSNSYNKVAITLTTHDAGGVTRKDLALAQAITDFVWVPG</sequence>
<protein>
    <recommendedName>
        <fullName evidence="4">Putative pterin-4-alpha-carbinolamine dehydratase</fullName>
        <shortName evidence="4">PHS</shortName>
        <ecNumber evidence="4">4.2.1.96</ecNumber>
    </recommendedName>
    <alternativeName>
        <fullName evidence="4">4-alpha-hydroxy-tetrahydropterin dehydratase</fullName>
    </alternativeName>
    <alternativeName>
        <fullName evidence="4">Pterin carbinolamine dehydratase</fullName>
        <shortName evidence="4">PCD</shortName>
    </alternativeName>
</protein>
<evidence type="ECO:0000313" key="5">
    <source>
        <dbReference type="EMBL" id="GLR66803.1"/>
    </source>
</evidence>
<dbReference type="Pfam" id="PF01329">
    <property type="entry name" value="Pterin_4a"/>
    <property type="match status" value="1"/>
</dbReference>
<evidence type="ECO:0000256" key="2">
    <source>
        <dbReference type="ARBA" id="ARBA00006472"/>
    </source>
</evidence>
<name>A0ABQ6A579_9PROT</name>
<dbReference type="SUPFAM" id="SSF55248">
    <property type="entry name" value="PCD-like"/>
    <property type="match status" value="1"/>
</dbReference>
<evidence type="ECO:0000256" key="1">
    <source>
        <dbReference type="ARBA" id="ARBA00001554"/>
    </source>
</evidence>
<dbReference type="InterPro" id="IPR036428">
    <property type="entry name" value="PCD_sf"/>
</dbReference>
<dbReference type="InterPro" id="IPR001533">
    <property type="entry name" value="Pterin_deHydtase"/>
</dbReference>
<organism evidence="5 6">
    <name type="scientific">Acidocella aquatica</name>
    <dbReference type="NCBI Taxonomy" id="1922313"/>
    <lineage>
        <taxon>Bacteria</taxon>
        <taxon>Pseudomonadati</taxon>
        <taxon>Pseudomonadota</taxon>
        <taxon>Alphaproteobacteria</taxon>
        <taxon>Acetobacterales</taxon>
        <taxon>Acidocellaceae</taxon>
        <taxon>Acidocella</taxon>
    </lineage>
</organism>
<dbReference type="EC" id="4.2.1.96" evidence="4"/>
<dbReference type="PANTHER" id="PTHR12599">
    <property type="entry name" value="PTERIN-4-ALPHA-CARBINOLAMINE DEHYDRATASE"/>
    <property type="match status" value="1"/>
</dbReference>